<protein>
    <submittedName>
        <fullName evidence="1">Uncharacterized protein</fullName>
    </submittedName>
</protein>
<dbReference type="Proteomes" id="UP000807025">
    <property type="component" value="Unassembled WGS sequence"/>
</dbReference>
<gene>
    <name evidence="1" type="ORF">BDN71DRAFT_1447776</name>
</gene>
<reference evidence="1" key="1">
    <citation type="submission" date="2020-11" db="EMBL/GenBank/DDBJ databases">
        <authorList>
            <consortium name="DOE Joint Genome Institute"/>
            <person name="Ahrendt S."/>
            <person name="Riley R."/>
            <person name="Andreopoulos W."/>
            <person name="Labutti K."/>
            <person name="Pangilinan J."/>
            <person name="Ruiz-Duenas F.J."/>
            <person name="Barrasa J.M."/>
            <person name="Sanchez-Garcia M."/>
            <person name="Camarero S."/>
            <person name="Miyauchi S."/>
            <person name="Serrano A."/>
            <person name="Linde D."/>
            <person name="Babiker R."/>
            <person name="Drula E."/>
            <person name="Ayuso-Fernandez I."/>
            <person name="Pacheco R."/>
            <person name="Padilla G."/>
            <person name="Ferreira P."/>
            <person name="Barriuso J."/>
            <person name="Kellner H."/>
            <person name="Castanera R."/>
            <person name="Alfaro M."/>
            <person name="Ramirez L."/>
            <person name="Pisabarro A.G."/>
            <person name="Kuo A."/>
            <person name="Tritt A."/>
            <person name="Lipzen A."/>
            <person name="He G."/>
            <person name="Yan M."/>
            <person name="Ng V."/>
            <person name="Cullen D."/>
            <person name="Martin F."/>
            <person name="Rosso M.-N."/>
            <person name="Henrissat B."/>
            <person name="Hibbett D."/>
            <person name="Martinez A.T."/>
            <person name="Grigoriev I.V."/>
        </authorList>
    </citation>
    <scope>NUCLEOTIDE SEQUENCE</scope>
    <source>
        <strain evidence="1">ATCC 90797</strain>
    </source>
</reference>
<evidence type="ECO:0000313" key="2">
    <source>
        <dbReference type="Proteomes" id="UP000807025"/>
    </source>
</evidence>
<dbReference type="EMBL" id="MU154564">
    <property type="protein sequence ID" value="KAF9495162.1"/>
    <property type="molecule type" value="Genomic_DNA"/>
</dbReference>
<sequence length="212" mass="24279">MNENPDDHSLSGSGEISTNILRSTTPGFREILPHILAVSNSIFNALQRDPGAHHGQTCQSHHGSLNEWLRRISLPGAFIVYLTRCETTSIHIYPPDPYPPKSEEIVAFAFIHPRAHDDVPLSSRETKSDHIWIAGVRPDIRRLGCLERMMQNVEAEIRRATLGSEADRRETPMTICTVPSRFPVMWSWLLVRNWNVEREMKGRIMLSKHLWL</sequence>
<organism evidence="1 2">
    <name type="scientific">Pleurotus eryngii</name>
    <name type="common">Boletus of the steppes</name>
    <dbReference type="NCBI Taxonomy" id="5323"/>
    <lineage>
        <taxon>Eukaryota</taxon>
        <taxon>Fungi</taxon>
        <taxon>Dikarya</taxon>
        <taxon>Basidiomycota</taxon>
        <taxon>Agaricomycotina</taxon>
        <taxon>Agaricomycetes</taxon>
        <taxon>Agaricomycetidae</taxon>
        <taxon>Agaricales</taxon>
        <taxon>Pleurotineae</taxon>
        <taxon>Pleurotaceae</taxon>
        <taxon>Pleurotus</taxon>
    </lineage>
</organism>
<evidence type="ECO:0000313" key="1">
    <source>
        <dbReference type="EMBL" id="KAF9495162.1"/>
    </source>
</evidence>
<proteinExistence type="predicted"/>
<keyword evidence="2" id="KW-1185">Reference proteome</keyword>
<dbReference type="OrthoDB" id="2794762at2759"/>
<comment type="caution">
    <text evidence="1">The sequence shown here is derived from an EMBL/GenBank/DDBJ whole genome shotgun (WGS) entry which is preliminary data.</text>
</comment>
<accession>A0A9P5ZVD6</accession>
<dbReference type="AlphaFoldDB" id="A0A9P5ZVD6"/>
<name>A0A9P5ZVD6_PLEER</name>